<dbReference type="Proteomes" id="UP000184731">
    <property type="component" value="Chromosome"/>
</dbReference>
<accession>A0A1L4CZU1</accession>
<evidence type="ECO:0000259" key="3">
    <source>
        <dbReference type="Pfam" id="PF05193"/>
    </source>
</evidence>
<dbReference type="RefSeq" id="WP_148697195.1">
    <property type="nucleotide sequence ID" value="NZ_CP017834.1"/>
</dbReference>
<name>A0A1L4CZU1_9BACT</name>
<evidence type="ECO:0000313" key="5">
    <source>
        <dbReference type="Proteomes" id="UP000184731"/>
    </source>
</evidence>
<dbReference type="EMBL" id="CP017834">
    <property type="protein sequence ID" value="APJ03460.1"/>
    <property type="molecule type" value="Genomic_DNA"/>
</dbReference>
<dbReference type="InterPro" id="IPR007863">
    <property type="entry name" value="Peptidase_M16_C"/>
</dbReference>
<feature type="chain" id="PRO_5013086275" description="Peptidase M16 C-terminal domain-containing protein" evidence="2">
    <location>
        <begin position="30"/>
        <end position="527"/>
    </location>
</feature>
<organism evidence="4 5">
    <name type="scientific">Silvanigrella aquatica</name>
    <dbReference type="NCBI Taxonomy" id="1915309"/>
    <lineage>
        <taxon>Bacteria</taxon>
        <taxon>Pseudomonadati</taxon>
        <taxon>Bdellovibrionota</taxon>
        <taxon>Oligoflexia</taxon>
        <taxon>Silvanigrellales</taxon>
        <taxon>Silvanigrellaceae</taxon>
        <taxon>Silvanigrella</taxon>
    </lineage>
</organism>
<keyword evidence="2" id="KW-0732">Signal</keyword>
<proteinExistence type="inferred from homology"/>
<dbReference type="PANTHER" id="PTHR11851:SF49">
    <property type="entry name" value="MITOCHONDRIAL-PROCESSING PEPTIDASE SUBUNIT ALPHA"/>
    <property type="match status" value="1"/>
</dbReference>
<sequence>MYKLNKFKLLKNISYLCFMSASFNTLAYAQDSLQSSRPIIFSKPTELNWRSINWPSINYSRIPVDGGAAIYSLPSESALKFKINFTFPGGVYSLPKEDRPAYGALIDMLILGGIGNLSFDELQNYTTEYGINLKASLMPNGQLIISADALSSDFSRVLDLLTDMILKPRFDKKALPLWKQQSTDAFKNLLDANTIEKQYRFIDQQSYSIVFGENHYFTSIIERASPAVISKVTDEKVKELYKKEISKNGLNVFLSGSYTQKDLDSVKNLISKIPYLEPSVRTWLPSRDIEAYKGNKIRTEIITKPDMSQCNISLRYYFPKLGKLNSIETTQYDILEEIFSSNGGVVGGDRFSKALRAKSGISYSPHAYFNDTVLFPNTDIGLFNLSFQSPNERIAEAIQLATKTWDDFLKNGITQEELDNTRTALINRMLTSESTVFNKSDEIMMQINRGNLPSINPIEFNLAKLDKQRNLKNVNDTLKKLADQAIVPVLVIMGNPNAEQINQLKNLDNIDIIAINDLEALAKPYNK</sequence>
<evidence type="ECO:0000256" key="2">
    <source>
        <dbReference type="SAM" id="SignalP"/>
    </source>
</evidence>
<comment type="similarity">
    <text evidence="1">Belongs to the peptidase M16 family.</text>
</comment>
<reference evidence="4 5" key="1">
    <citation type="submission" date="2016-10" db="EMBL/GenBank/DDBJ databases">
        <title>Silvanigrella aquatica sp. nov., isolated from a freshwater lake located in the Black Forest, Germany, description of Silvanigrellaceae fam. nov., Silvanigrellales ord. nov., reclassification of the order Bdellovibrionales in the class Oligoflexia, reclassification of the families Bacteriovoracaceae and Halobacteriovoraceae in the new order Bacteriovoracales ord. nov., and reclassification of the family Pseudobacteriovoracaceae in the order Oligoflexiales.</title>
        <authorList>
            <person name="Hahn M.W."/>
            <person name="Schmidt J."/>
            <person name="Koll U."/>
            <person name="Rohde M."/>
            <person name="Verbag S."/>
            <person name="Pitt A."/>
            <person name="Nakai R."/>
            <person name="Naganuma T."/>
            <person name="Lang E."/>
        </authorList>
    </citation>
    <scope>NUCLEOTIDE SEQUENCE [LARGE SCALE GENOMIC DNA]</scope>
    <source>
        <strain evidence="4 5">MWH-Nonnen-W8red</strain>
    </source>
</reference>
<evidence type="ECO:0000256" key="1">
    <source>
        <dbReference type="ARBA" id="ARBA00007261"/>
    </source>
</evidence>
<dbReference type="OrthoDB" id="9811314at2"/>
<dbReference type="InterPro" id="IPR050361">
    <property type="entry name" value="MPP/UQCRC_Complex"/>
</dbReference>
<dbReference type="Pfam" id="PF05193">
    <property type="entry name" value="Peptidase_M16_C"/>
    <property type="match status" value="1"/>
</dbReference>
<dbReference type="STRING" id="1915309.AXG55_05895"/>
<keyword evidence="5" id="KW-1185">Reference proteome</keyword>
<dbReference type="KEGG" id="saqi:AXG55_05895"/>
<protein>
    <recommendedName>
        <fullName evidence="3">Peptidase M16 C-terminal domain-containing protein</fullName>
    </recommendedName>
</protein>
<dbReference type="SUPFAM" id="SSF63411">
    <property type="entry name" value="LuxS/MPP-like metallohydrolase"/>
    <property type="match status" value="2"/>
</dbReference>
<feature type="domain" description="Peptidase M16 C-terminal" evidence="3">
    <location>
        <begin position="231"/>
        <end position="425"/>
    </location>
</feature>
<dbReference type="GO" id="GO:0046872">
    <property type="term" value="F:metal ion binding"/>
    <property type="evidence" value="ECO:0007669"/>
    <property type="project" value="InterPro"/>
</dbReference>
<feature type="signal peptide" evidence="2">
    <location>
        <begin position="1"/>
        <end position="29"/>
    </location>
</feature>
<gene>
    <name evidence="4" type="ORF">AXG55_05895</name>
</gene>
<dbReference type="InterPro" id="IPR011249">
    <property type="entry name" value="Metalloenz_LuxS/M16"/>
</dbReference>
<dbReference type="AlphaFoldDB" id="A0A1L4CZU1"/>
<dbReference type="Gene3D" id="3.30.830.10">
    <property type="entry name" value="Metalloenzyme, LuxS/M16 peptidase-like"/>
    <property type="match status" value="2"/>
</dbReference>
<dbReference type="PANTHER" id="PTHR11851">
    <property type="entry name" value="METALLOPROTEASE"/>
    <property type="match status" value="1"/>
</dbReference>
<evidence type="ECO:0000313" key="4">
    <source>
        <dbReference type="EMBL" id="APJ03460.1"/>
    </source>
</evidence>